<dbReference type="Proteomes" id="UP000054783">
    <property type="component" value="Unassembled WGS sequence"/>
</dbReference>
<name>A0A0V0YV17_9BILA</name>
<accession>A0A0V0YV17</accession>
<evidence type="ECO:0000313" key="2">
    <source>
        <dbReference type="EMBL" id="KRY04164.1"/>
    </source>
</evidence>
<sequence length="78" mass="8704">MSTALFVYCPVEACLKVTSSAFWADISLGRLVAYITCFLFTTLLLFPPSAYLQPRVYYSQAKADLILQIISSARMSVQ</sequence>
<evidence type="ECO:0000256" key="1">
    <source>
        <dbReference type="SAM" id="Phobius"/>
    </source>
</evidence>
<keyword evidence="3" id="KW-1185">Reference proteome</keyword>
<evidence type="ECO:0000313" key="3">
    <source>
        <dbReference type="Proteomes" id="UP000054783"/>
    </source>
</evidence>
<proteinExistence type="predicted"/>
<comment type="caution">
    <text evidence="2">The sequence shown here is derived from an EMBL/GenBank/DDBJ whole genome shotgun (WGS) entry which is preliminary data.</text>
</comment>
<dbReference type="EMBL" id="JYDQ01002160">
    <property type="protein sequence ID" value="KRY04164.1"/>
    <property type="molecule type" value="Genomic_DNA"/>
</dbReference>
<keyword evidence="1" id="KW-0472">Membrane</keyword>
<keyword evidence="1" id="KW-1133">Transmembrane helix</keyword>
<feature type="transmembrane region" description="Helical" evidence="1">
    <location>
        <begin position="31"/>
        <end position="52"/>
    </location>
</feature>
<protein>
    <submittedName>
        <fullName evidence="2">Uncharacterized protein</fullName>
    </submittedName>
</protein>
<gene>
    <name evidence="2" type="ORF">T12_7126</name>
</gene>
<organism evidence="2 3">
    <name type="scientific">Trichinella patagoniensis</name>
    <dbReference type="NCBI Taxonomy" id="990121"/>
    <lineage>
        <taxon>Eukaryota</taxon>
        <taxon>Metazoa</taxon>
        <taxon>Ecdysozoa</taxon>
        <taxon>Nematoda</taxon>
        <taxon>Enoplea</taxon>
        <taxon>Dorylaimia</taxon>
        <taxon>Trichinellida</taxon>
        <taxon>Trichinellidae</taxon>
        <taxon>Trichinella</taxon>
    </lineage>
</organism>
<reference evidence="2 3" key="1">
    <citation type="submission" date="2015-01" db="EMBL/GenBank/DDBJ databases">
        <title>Evolution of Trichinella species and genotypes.</title>
        <authorList>
            <person name="Korhonen P.K."/>
            <person name="Edoardo P."/>
            <person name="Giuseppe L.R."/>
            <person name="Gasser R.B."/>
        </authorList>
    </citation>
    <scope>NUCLEOTIDE SEQUENCE [LARGE SCALE GENOMIC DNA]</scope>
    <source>
        <strain evidence="2">ISS2496</strain>
    </source>
</reference>
<dbReference type="AlphaFoldDB" id="A0A0V0YV17"/>
<keyword evidence="1" id="KW-0812">Transmembrane</keyword>